<reference evidence="1" key="1">
    <citation type="journal article" date="2021" name="Proc. Natl. Acad. Sci. U.S.A.">
        <title>A Catalog of Tens of Thousands of Viruses from Human Metagenomes Reveals Hidden Associations with Chronic Diseases.</title>
        <authorList>
            <person name="Tisza M.J."/>
            <person name="Buck C.B."/>
        </authorList>
    </citation>
    <scope>NUCLEOTIDE SEQUENCE</scope>
    <source>
        <strain evidence="1">CtAUQ2</strain>
    </source>
</reference>
<proteinExistence type="predicted"/>
<evidence type="ECO:0000313" key="1">
    <source>
        <dbReference type="EMBL" id="DAD87596.1"/>
    </source>
</evidence>
<organism evidence="1">
    <name type="scientific">Siphoviridae sp. ctAUQ2</name>
    <dbReference type="NCBI Taxonomy" id="2826182"/>
    <lineage>
        <taxon>Viruses</taxon>
        <taxon>Duplodnaviria</taxon>
        <taxon>Heunggongvirae</taxon>
        <taxon>Uroviricota</taxon>
        <taxon>Caudoviricetes</taxon>
    </lineage>
</organism>
<sequence length="176" mass="20000">MAGIVITPKQLAARWRTLPNKFETNVFNFETLIGAAAVDVFKESFTLRKFNSTGQAPWPSRRDNRPHPLLYETGALKQSIKVKKRSPKHKVVIYTDDSEFISSNRNSTDPHKYGARVNKNRDYAFVYAAIHNLGGRGSGATGRAAFIKQRQFMGHSTVLESKLDYYSRRIFDGFPK</sequence>
<protein>
    <submittedName>
        <fullName evidence="1">Uncharacterized protein</fullName>
    </submittedName>
</protein>
<name>A0A8S5MZG2_9CAUD</name>
<dbReference type="EMBL" id="BK015022">
    <property type="protein sequence ID" value="DAD87596.1"/>
    <property type="molecule type" value="Genomic_DNA"/>
</dbReference>
<accession>A0A8S5MZG2</accession>